<sequence>MICGNGGWNGSLPPREGGKAIRDLEIGDRKEAVYDDYEFCTLFLEALQIICTSLIQGTIMSLAAFTKLFLSSMSYLHSRERCAGLVEVITGTFWEPFFKHLFRSSWTFLIVPVA</sequence>
<evidence type="ECO:0000313" key="2">
    <source>
        <dbReference type="Proteomes" id="UP001202328"/>
    </source>
</evidence>
<reference evidence="1" key="1">
    <citation type="submission" date="2022-04" db="EMBL/GenBank/DDBJ databases">
        <title>A functionally conserved STORR gene fusion in Papaver species that diverged 16.8 million years ago.</title>
        <authorList>
            <person name="Catania T."/>
        </authorList>
    </citation>
    <scope>NUCLEOTIDE SEQUENCE</scope>
    <source>
        <strain evidence="1">S-188037</strain>
    </source>
</reference>
<organism evidence="1 2">
    <name type="scientific">Papaver atlanticum</name>
    <dbReference type="NCBI Taxonomy" id="357466"/>
    <lineage>
        <taxon>Eukaryota</taxon>
        <taxon>Viridiplantae</taxon>
        <taxon>Streptophyta</taxon>
        <taxon>Embryophyta</taxon>
        <taxon>Tracheophyta</taxon>
        <taxon>Spermatophyta</taxon>
        <taxon>Magnoliopsida</taxon>
        <taxon>Ranunculales</taxon>
        <taxon>Papaveraceae</taxon>
        <taxon>Papaveroideae</taxon>
        <taxon>Papaver</taxon>
    </lineage>
</organism>
<evidence type="ECO:0000313" key="1">
    <source>
        <dbReference type="EMBL" id="KAI3939944.1"/>
    </source>
</evidence>
<keyword evidence="2" id="KW-1185">Reference proteome</keyword>
<accession>A0AAD4T4E4</accession>
<dbReference type="AlphaFoldDB" id="A0AAD4T4E4"/>
<gene>
    <name evidence="1" type="ORF">MKW98_029720</name>
</gene>
<protein>
    <submittedName>
        <fullName evidence="1">Uncharacterized protein</fullName>
    </submittedName>
</protein>
<dbReference type="EMBL" id="JAJJMB010005286">
    <property type="protein sequence ID" value="KAI3939944.1"/>
    <property type="molecule type" value="Genomic_DNA"/>
</dbReference>
<comment type="caution">
    <text evidence="1">The sequence shown here is derived from an EMBL/GenBank/DDBJ whole genome shotgun (WGS) entry which is preliminary data.</text>
</comment>
<name>A0AAD4T4E4_9MAGN</name>
<proteinExistence type="predicted"/>
<dbReference type="Proteomes" id="UP001202328">
    <property type="component" value="Unassembled WGS sequence"/>
</dbReference>